<dbReference type="GO" id="GO:0032511">
    <property type="term" value="P:late endosome to vacuole transport via multivesicular body sorting pathway"/>
    <property type="evidence" value="ECO:0007669"/>
    <property type="project" value="TreeGrafter"/>
</dbReference>
<keyword evidence="1" id="KW-0175">Coiled coil</keyword>
<dbReference type="GO" id="GO:0009898">
    <property type="term" value="C:cytoplasmic side of plasma membrane"/>
    <property type="evidence" value="ECO:0007669"/>
    <property type="project" value="TreeGrafter"/>
</dbReference>
<protein>
    <recommendedName>
        <fullName evidence="5">SNF7 family protein</fullName>
    </recommendedName>
</protein>
<dbReference type="InterPro" id="IPR005024">
    <property type="entry name" value="Snf7_fam"/>
</dbReference>
<evidence type="ECO:0000313" key="3">
    <source>
        <dbReference type="EMBL" id="KAK5047170.1"/>
    </source>
</evidence>
<dbReference type="GO" id="GO:0000815">
    <property type="term" value="C:ESCRT III complex"/>
    <property type="evidence" value="ECO:0007669"/>
    <property type="project" value="TreeGrafter"/>
</dbReference>
<organism evidence="3 4">
    <name type="scientific">Exophiala bonariae</name>
    <dbReference type="NCBI Taxonomy" id="1690606"/>
    <lineage>
        <taxon>Eukaryota</taxon>
        <taxon>Fungi</taxon>
        <taxon>Dikarya</taxon>
        <taxon>Ascomycota</taxon>
        <taxon>Pezizomycotina</taxon>
        <taxon>Eurotiomycetes</taxon>
        <taxon>Chaetothyriomycetidae</taxon>
        <taxon>Chaetothyriales</taxon>
        <taxon>Herpotrichiellaceae</taxon>
        <taxon>Exophiala</taxon>
    </lineage>
</organism>
<accession>A0AAV9N2Z7</accession>
<feature type="coiled-coil region" evidence="1">
    <location>
        <begin position="251"/>
        <end position="278"/>
    </location>
</feature>
<evidence type="ECO:0000256" key="2">
    <source>
        <dbReference type="SAM" id="MobiDB-lite"/>
    </source>
</evidence>
<reference evidence="3 4" key="1">
    <citation type="submission" date="2023-08" db="EMBL/GenBank/DDBJ databases">
        <title>Black Yeasts Isolated from many extreme environments.</title>
        <authorList>
            <person name="Coleine C."/>
            <person name="Stajich J.E."/>
            <person name="Selbmann L."/>
        </authorList>
    </citation>
    <scope>NUCLEOTIDE SEQUENCE [LARGE SCALE GENOMIC DNA]</scope>
    <source>
        <strain evidence="3 4">CCFEE 5792</strain>
    </source>
</reference>
<name>A0AAV9N2Z7_9EURO</name>
<feature type="compositionally biased region" description="Polar residues" evidence="2">
    <location>
        <begin position="439"/>
        <end position="452"/>
    </location>
</feature>
<dbReference type="EMBL" id="JAVRRD010000027">
    <property type="protein sequence ID" value="KAK5047170.1"/>
    <property type="molecule type" value="Genomic_DNA"/>
</dbReference>
<dbReference type="PANTHER" id="PTHR22761:SF18">
    <property type="entry name" value="SORTING PROTEIN SNF7 FAMILY PROTEIN, PUTATIVE (AFU_ORTHOLOGUE AFUA_2G16692)-RELATED"/>
    <property type="match status" value="1"/>
</dbReference>
<dbReference type="GeneID" id="89975281"/>
<evidence type="ECO:0000256" key="1">
    <source>
        <dbReference type="SAM" id="Coils"/>
    </source>
</evidence>
<feature type="compositionally biased region" description="Basic and acidic residues" evidence="2">
    <location>
        <begin position="498"/>
        <end position="507"/>
    </location>
</feature>
<evidence type="ECO:0008006" key="5">
    <source>
        <dbReference type="Google" id="ProtNLM"/>
    </source>
</evidence>
<dbReference type="GO" id="GO:0005771">
    <property type="term" value="C:multivesicular body"/>
    <property type="evidence" value="ECO:0007669"/>
    <property type="project" value="TreeGrafter"/>
</dbReference>
<sequence>MSSLLDWLVEHEPSFRKTRLPSLYSDLTVQRTTNPEGYAANVTAWTSALTRLTLAAQLPPEQHSFILNTSNDLLSALASPTYGQPSGLGSVLDECVRQGKMVDLKDFMADGRTSIFSKSWIPSPWAVLKWGLSQVGVGGPAKYDLAGGRLRSGNLVVVAALEERWKQLQQVRDKRPQGLTDRILSREAFVQEVNATTSEQQLSDQDIIVLLRYLSLDKQVLSYDADTIKFKAPNASTTQQPDPITQEDRHIASLKLLIKNLTTQVDTLNARITTLQTTARDAVKQHNKVTALSALRSKQLAERNLTSRSATLHQLEEVYTQIEAAVDHVQVVQAMEASAGVLKGLNKQVGSVDRVADVIDQLTAEMGKVDEVTGVLNEPLDAKAVLDEGELDDELEGLEREEVQKVQAEETRRRLAELETIEREKEKAKAIEMERSKENNMNSQLLLSNTDKPAQHENDDFEKDLSSSMERLKALDLYAQSQKEKPKSQQPQQQQAQKETDSKMVEA</sequence>
<dbReference type="RefSeq" id="XP_064702737.1">
    <property type="nucleotide sequence ID" value="XM_064850668.1"/>
</dbReference>
<dbReference type="Pfam" id="PF03357">
    <property type="entry name" value="Snf7"/>
    <property type="match status" value="1"/>
</dbReference>
<keyword evidence="4" id="KW-1185">Reference proteome</keyword>
<feature type="compositionally biased region" description="Low complexity" evidence="2">
    <location>
        <begin position="488"/>
        <end position="497"/>
    </location>
</feature>
<evidence type="ECO:0000313" key="4">
    <source>
        <dbReference type="Proteomes" id="UP001358417"/>
    </source>
</evidence>
<dbReference type="GO" id="GO:0006900">
    <property type="term" value="P:vesicle budding from membrane"/>
    <property type="evidence" value="ECO:0007669"/>
    <property type="project" value="TreeGrafter"/>
</dbReference>
<feature type="region of interest" description="Disordered" evidence="2">
    <location>
        <begin position="433"/>
        <end position="507"/>
    </location>
</feature>
<dbReference type="Gene3D" id="6.10.140.1230">
    <property type="match status" value="1"/>
</dbReference>
<dbReference type="Proteomes" id="UP001358417">
    <property type="component" value="Unassembled WGS sequence"/>
</dbReference>
<gene>
    <name evidence="3" type="ORF">LTR84_007113</name>
</gene>
<comment type="caution">
    <text evidence="3">The sequence shown here is derived from an EMBL/GenBank/DDBJ whole genome shotgun (WGS) entry which is preliminary data.</text>
</comment>
<proteinExistence type="predicted"/>
<dbReference type="PANTHER" id="PTHR22761">
    <property type="entry name" value="CHARGED MULTIVESICULAR BODY PROTEIN"/>
    <property type="match status" value="1"/>
</dbReference>
<dbReference type="AlphaFoldDB" id="A0AAV9N2Z7"/>